<accession>A0A4R8SZY2</accession>
<sequence length="135" mass="14910">MSNVRVDPELLLPLATASLQFADTQYPLIKTLGALISSVEEQRHGSKTPEVAQWVTELRDLREGMAQSQRGIRRQGKKLGKLAKQPVLGDVLRMLDMVIREEAPGTAIHEQLTKARLAVEDGLADKPIPKPSDHV</sequence>
<reference evidence="1 2" key="1">
    <citation type="journal article" date="2019" name="Sci. Rep.">
        <title>Extended insight into the Mycobacterium chelonae-abscessus complex through whole genome sequencing of Mycobacterium salmoniphilum outbreak and Mycobacterium salmoniphilum-like strains.</title>
        <authorList>
            <person name="Behra P.R.K."/>
            <person name="Das S."/>
            <person name="Pettersson B.M.F."/>
            <person name="Shirreff L."/>
            <person name="DuCote T."/>
            <person name="Jacobsson K.G."/>
            <person name="Ennis D.G."/>
            <person name="Kirsebom L.A."/>
        </authorList>
    </citation>
    <scope>NUCLEOTIDE SEQUENCE [LARGE SCALE GENOMIC DNA]</scope>
    <source>
        <strain evidence="1 2">CCUG 60884</strain>
    </source>
</reference>
<name>A0A4R8SZY2_9MYCO</name>
<evidence type="ECO:0000313" key="1">
    <source>
        <dbReference type="EMBL" id="TEA09200.1"/>
    </source>
</evidence>
<protein>
    <submittedName>
        <fullName evidence="1">Uncharacterized protein</fullName>
    </submittedName>
</protein>
<comment type="caution">
    <text evidence="1">The sequence shown here is derived from an EMBL/GenBank/DDBJ whole genome shotgun (WGS) entry which is preliminary data.</text>
</comment>
<dbReference type="Proteomes" id="UP000294604">
    <property type="component" value="Unassembled WGS sequence"/>
</dbReference>
<organism evidence="1 2">
    <name type="scientific">Mycobacteroides salmoniphilum</name>
    <dbReference type="NCBI Taxonomy" id="404941"/>
    <lineage>
        <taxon>Bacteria</taxon>
        <taxon>Bacillati</taxon>
        <taxon>Actinomycetota</taxon>
        <taxon>Actinomycetes</taxon>
        <taxon>Mycobacteriales</taxon>
        <taxon>Mycobacteriaceae</taxon>
        <taxon>Mycobacteroides</taxon>
    </lineage>
</organism>
<proteinExistence type="predicted"/>
<gene>
    <name evidence="1" type="ORF">CCUG60884_00190</name>
</gene>
<evidence type="ECO:0000313" key="2">
    <source>
        <dbReference type="Proteomes" id="UP000294604"/>
    </source>
</evidence>
<dbReference type="RefSeq" id="WP_134080875.1">
    <property type="nucleotide sequence ID" value="NZ_PECL01000002.1"/>
</dbReference>
<dbReference type="AlphaFoldDB" id="A0A4R8SZY2"/>
<dbReference type="EMBL" id="PECL01000002">
    <property type="protein sequence ID" value="TEA09200.1"/>
    <property type="molecule type" value="Genomic_DNA"/>
</dbReference>